<protein>
    <submittedName>
        <fullName evidence="5">Glucan 1,4-alpha-glucosidase</fullName>
    </submittedName>
</protein>
<evidence type="ECO:0000256" key="3">
    <source>
        <dbReference type="ARBA" id="ARBA00022801"/>
    </source>
</evidence>
<dbReference type="PANTHER" id="PTHR42721:SF3">
    <property type="entry name" value="BETA-D-XYLOSIDASE 5-RELATED"/>
    <property type="match status" value="1"/>
</dbReference>
<dbReference type="Gene3D" id="2.60.120.380">
    <property type="match status" value="1"/>
</dbReference>
<reference evidence="5 6" key="1">
    <citation type="submission" date="2016-02" db="EMBL/GenBank/DDBJ databases">
        <title>Comparison of Clostridium stercorarium subspecies using comparative genomics and transcriptomics.</title>
        <authorList>
            <person name="Schellenberg J."/>
            <person name="Thallinger G."/>
            <person name="Levin D.B."/>
            <person name="Zhang X."/>
            <person name="Alvare G."/>
            <person name="Fristensky B."/>
            <person name="Sparling R."/>
        </authorList>
    </citation>
    <scope>NUCLEOTIDE SEQUENCE [LARGE SCALE GENOMIC DNA]</scope>
    <source>
        <strain evidence="5 6">DSM 2910</strain>
    </source>
</reference>
<dbReference type="Gene3D" id="2.60.120.260">
    <property type="entry name" value="Galactose-binding domain-like"/>
    <property type="match status" value="1"/>
</dbReference>
<comment type="similarity">
    <text evidence="1">Belongs to the glycosyl hydrolase 3 family.</text>
</comment>
<dbReference type="InterPro" id="IPR008979">
    <property type="entry name" value="Galactose-bd-like_sf"/>
</dbReference>
<dbReference type="InterPro" id="IPR005084">
    <property type="entry name" value="CBM6"/>
</dbReference>
<dbReference type="Gene3D" id="3.20.20.300">
    <property type="entry name" value="Glycoside hydrolase, family 3, N-terminal domain"/>
    <property type="match status" value="1"/>
</dbReference>
<dbReference type="SMART" id="SM01217">
    <property type="entry name" value="Fn3_like"/>
    <property type="match status" value="1"/>
</dbReference>
<dbReference type="Proteomes" id="UP000092971">
    <property type="component" value="Chromosome"/>
</dbReference>
<dbReference type="CDD" id="cd23343">
    <property type="entry name" value="beta-trefoil_FSCN_BglX-like"/>
    <property type="match status" value="1"/>
</dbReference>
<dbReference type="GO" id="GO:0046556">
    <property type="term" value="F:alpha-L-arabinofuranosidase activity"/>
    <property type="evidence" value="ECO:0007669"/>
    <property type="project" value="TreeGrafter"/>
</dbReference>
<proteinExistence type="inferred from homology"/>
<feature type="domain" description="CBM6" evidence="4">
    <location>
        <begin position="820"/>
        <end position="947"/>
    </location>
</feature>
<dbReference type="SUPFAM" id="SSF51445">
    <property type="entry name" value="(Trans)glycosidases"/>
    <property type="match status" value="1"/>
</dbReference>
<evidence type="ECO:0000313" key="6">
    <source>
        <dbReference type="Proteomes" id="UP000092971"/>
    </source>
</evidence>
<dbReference type="FunFam" id="2.60.40.10:FF:000495">
    <property type="entry name" value="Periplasmic beta-glucosidase"/>
    <property type="match status" value="1"/>
</dbReference>
<dbReference type="PROSITE" id="PS51175">
    <property type="entry name" value="CBM6"/>
    <property type="match status" value="1"/>
</dbReference>
<accession>A0A1B1YCT9</accession>
<dbReference type="SUPFAM" id="SSF49785">
    <property type="entry name" value="Galactose-binding domain-like"/>
    <property type="match status" value="1"/>
</dbReference>
<evidence type="ECO:0000256" key="1">
    <source>
        <dbReference type="ARBA" id="ARBA00005336"/>
    </source>
</evidence>
<name>A0A1B1YCT9_THEST</name>
<dbReference type="SUPFAM" id="SSF52279">
    <property type="entry name" value="Beta-D-glucan exohydrolase, C-terminal domain"/>
    <property type="match status" value="1"/>
</dbReference>
<dbReference type="GO" id="GO:0008422">
    <property type="term" value="F:beta-glucosidase activity"/>
    <property type="evidence" value="ECO:0007669"/>
    <property type="project" value="UniProtKB-ARBA"/>
</dbReference>
<evidence type="ECO:0000256" key="2">
    <source>
        <dbReference type="ARBA" id="ARBA00022729"/>
    </source>
</evidence>
<dbReference type="InterPro" id="IPR013783">
    <property type="entry name" value="Ig-like_fold"/>
</dbReference>
<dbReference type="GO" id="GO:0030246">
    <property type="term" value="F:carbohydrate binding"/>
    <property type="evidence" value="ECO:0007669"/>
    <property type="project" value="InterPro"/>
</dbReference>
<dbReference type="EMBL" id="CP014672">
    <property type="protein sequence ID" value="ANW98575.1"/>
    <property type="molecule type" value="Genomic_DNA"/>
</dbReference>
<evidence type="ECO:0000313" key="5">
    <source>
        <dbReference type="EMBL" id="ANW98575.1"/>
    </source>
</evidence>
<dbReference type="Gene3D" id="2.60.40.10">
    <property type="entry name" value="Immunoglobulins"/>
    <property type="match status" value="1"/>
</dbReference>
<evidence type="ECO:0000259" key="4">
    <source>
        <dbReference type="PROSITE" id="PS51175"/>
    </source>
</evidence>
<dbReference type="Pfam" id="PF03422">
    <property type="entry name" value="CBM_6"/>
    <property type="match status" value="1"/>
</dbReference>
<dbReference type="PANTHER" id="PTHR42721">
    <property type="entry name" value="SUGAR HYDROLASE-RELATED"/>
    <property type="match status" value="1"/>
</dbReference>
<dbReference type="Gene3D" id="3.40.50.1700">
    <property type="entry name" value="Glycoside hydrolase family 3 C-terminal domain"/>
    <property type="match status" value="1"/>
</dbReference>
<dbReference type="InterPro" id="IPR006584">
    <property type="entry name" value="Cellulose-bd_IV"/>
</dbReference>
<gene>
    <name evidence="5" type="ORF">CSTERTH_05750</name>
</gene>
<dbReference type="Pfam" id="PF14310">
    <property type="entry name" value="Fn3-like"/>
    <property type="match status" value="1"/>
</dbReference>
<dbReference type="PRINTS" id="PR00133">
    <property type="entry name" value="GLHYDRLASE3"/>
</dbReference>
<dbReference type="InterPro" id="IPR026891">
    <property type="entry name" value="Fn3-like"/>
</dbReference>
<keyword evidence="2" id="KW-0732">Signal</keyword>
<dbReference type="GO" id="GO:0009044">
    <property type="term" value="F:xylan 1,4-beta-xylosidase activity"/>
    <property type="evidence" value="ECO:0007669"/>
    <property type="project" value="InterPro"/>
</dbReference>
<dbReference type="GO" id="GO:0031222">
    <property type="term" value="P:arabinan catabolic process"/>
    <property type="evidence" value="ECO:0007669"/>
    <property type="project" value="TreeGrafter"/>
</dbReference>
<dbReference type="AlphaFoldDB" id="A0A1B1YCT9"/>
<dbReference type="InterPro" id="IPR002772">
    <property type="entry name" value="Glyco_hydro_3_C"/>
</dbReference>
<sequence>MTVNNKSRFLNEDLPLEERIKDLLENLTLDEKISLLPTKQATIPRLGIKEYTVGGEAAHGVAWLGKATVFPQTIGLASTWDTGLMEEIGNVIGDEYRVYYQKSDEKHGLSIWFPTVDMERDPRWGRTEEAYGEDPYLTAAMAGTLVKAVQGNHPFYLRAATTLKHFFANNNEKDRTKCSASINPRSIREYYWEPFRRIITEYGAKCIMTAYNEVNGLPMIVNPWVKSVVKEKWGLEGFVVCDAEDFRQNVNDHKFCRTHAETFALALKNGVDCFTDEPELVINSAREALERGLITEEDIDRAISNIFRMRIRYGQFDKSDKNPYKNIPENVLCCEKHCKVAYKAAQKAIVLLKNENILPLKKEKIKKIAVIGPMGDELYNDWYSGTYPYKVTILDGLKNKLPNAEISFTDGSDLVRIKSVRGMKYIEPDDSGVLRACGAEPSDKSLFSLTDWGWGSFTLKNITNKKYVTCEGRLSAVSDRAFGWFVKELFNLIPKGGNEYTIKTYNGNVAGFSDESSGIIVEKDYLNRSEDDIFILETVKDGISMAKAVAADADIVLVTLGNNPVINGKEEMDRPEISLAPHQEKLLKEVYSVNKNTVLVLISSYPVAINWANENIPAIIYSAHGGQEMGNAIADVLFGDYNPAGRLPMTWYKSSEQLSSIMDYDIIKTKRTYMYFDGEPLYPFGYGLSYSSFEYGNMKLSADVLKKGSELRISLDVTNVSEIAGEEVVQLYISFSESKVKRPKKQLKGFKRICLNPGETQTVEFELKPEEFCFYDVSREIYCVEKCLLTIMAGASSEDIRLQKTIPVDGEVIPERDLTFTTWAENCDDYENIVFDMFENGRSSVKALGKGSWISFHNVLFKREVSCLTVQASAAAPGANVTVRIDSPDGEVIGKFFIPNTCAPSMPEGRLSMEWAHIQCNVARTSGHHDIYFVFDGSANISNFKFT</sequence>
<dbReference type="SUPFAM" id="SSF50405">
    <property type="entry name" value="Actin-crosslinking proteins"/>
    <property type="match status" value="1"/>
</dbReference>
<dbReference type="OrthoDB" id="9805821at2"/>
<dbReference type="InterPro" id="IPR036881">
    <property type="entry name" value="Glyco_hydro_3_C_sf"/>
</dbReference>
<dbReference type="InterPro" id="IPR001764">
    <property type="entry name" value="Glyco_hydro_3_N"/>
</dbReference>
<dbReference type="SMART" id="SM00606">
    <property type="entry name" value="CBD_IV"/>
    <property type="match status" value="1"/>
</dbReference>
<keyword evidence="3" id="KW-0378">Hydrolase</keyword>
<dbReference type="InterPro" id="IPR044993">
    <property type="entry name" value="BXL"/>
</dbReference>
<organism evidence="5 6">
    <name type="scientific">Thermoclostridium stercorarium subsp. thermolacticum DSM 2910</name>
    <dbReference type="NCBI Taxonomy" id="1121336"/>
    <lineage>
        <taxon>Bacteria</taxon>
        <taxon>Bacillati</taxon>
        <taxon>Bacillota</taxon>
        <taxon>Clostridia</taxon>
        <taxon>Eubacteriales</taxon>
        <taxon>Oscillospiraceae</taxon>
        <taxon>Thermoclostridium</taxon>
    </lineage>
</organism>
<dbReference type="InterPro" id="IPR017853">
    <property type="entry name" value="GH"/>
</dbReference>
<dbReference type="InterPro" id="IPR036962">
    <property type="entry name" value="Glyco_hydro_3_N_sf"/>
</dbReference>
<dbReference type="RefSeq" id="WP_054632825.1">
    <property type="nucleotide sequence ID" value="NZ_CP014672.1"/>
</dbReference>
<dbReference type="CDD" id="cd04084">
    <property type="entry name" value="CBM6_xylanase-like"/>
    <property type="match status" value="1"/>
</dbReference>
<dbReference type="Pfam" id="PF01915">
    <property type="entry name" value="Glyco_hydro_3_C"/>
    <property type="match status" value="1"/>
</dbReference>
<dbReference type="GO" id="GO:0045493">
    <property type="term" value="P:xylan catabolic process"/>
    <property type="evidence" value="ECO:0007669"/>
    <property type="project" value="InterPro"/>
</dbReference>
<dbReference type="InterPro" id="IPR008999">
    <property type="entry name" value="Actin-crosslinking"/>
</dbReference>
<dbReference type="Pfam" id="PF00933">
    <property type="entry name" value="Glyco_hydro_3"/>
    <property type="match status" value="1"/>
</dbReference>